<feature type="transmembrane region" description="Helical" evidence="13">
    <location>
        <begin position="29"/>
        <end position="52"/>
    </location>
</feature>
<reference evidence="16 17" key="1">
    <citation type="submission" date="2020-08" db="EMBL/GenBank/DDBJ databases">
        <title>Genomic Encyclopedia of Type Strains, Phase IV (KMG-IV): sequencing the most valuable type-strain genomes for metagenomic binning, comparative biology and taxonomic classification.</title>
        <authorList>
            <person name="Goeker M."/>
        </authorList>
    </citation>
    <scope>NUCLEOTIDE SEQUENCE [LARGE SCALE GENOMIC DNA]</scope>
    <source>
        <strain evidence="16 17">DSM 103377</strain>
    </source>
</reference>
<feature type="domain" description="Penicillin-binding protein transpeptidase" evidence="14">
    <location>
        <begin position="342"/>
        <end position="463"/>
    </location>
</feature>
<dbReference type="GO" id="GO:0008955">
    <property type="term" value="F:peptidoglycan glycosyltransferase activity"/>
    <property type="evidence" value="ECO:0007669"/>
    <property type="project" value="UniProtKB-EC"/>
</dbReference>
<dbReference type="Gene3D" id="1.10.3810.10">
    <property type="entry name" value="Biosynthetic peptidoglycan transglycosylase-like"/>
    <property type="match status" value="1"/>
</dbReference>
<feature type="region of interest" description="Disordered" evidence="12">
    <location>
        <begin position="635"/>
        <end position="659"/>
    </location>
</feature>
<dbReference type="EC" id="2.4.99.28" evidence="10"/>
<evidence type="ECO:0000256" key="10">
    <source>
        <dbReference type="ARBA" id="ARBA00044770"/>
    </source>
</evidence>
<dbReference type="PANTHER" id="PTHR32282">
    <property type="entry name" value="BINDING PROTEIN TRANSPEPTIDASE, PUTATIVE-RELATED"/>
    <property type="match status" value="1"/>
</dbReference>
<keyword evidence="5" id="KW-0645">Protease</keyword>
<dbReference type="Pfam" id="PF00912">
    <property type="entry name" value="Transgly"/>
    <property type="match status" value="1"/>
</dbReference>
<keyword evidence="8 16" id="KW-0378">Hydrolase</keyword>
<evidence type="ECO:0000256" key="12">
    <source>
        <dbReference type="SAM" id="MobiDB-lite"/>
    </source>
</evidence>
<dbReference type="Gene3D" id="3.40.710.10">
    <property type="entry name" value="DD-peptidase/beta-lactamase superfamily"/>
    <property type="match status" value="1"/>
</dbReference>
<evidence type="ECO:0000256" key="11">
    <source>
        <dbReference type="ARBA" id="ARBA00049902"/>
    </source>
</evidence>
<evidence type="ECO:0000256" key="1">
    <source>
        <dbReference type="ARBA" id="ARBA00004752"/>
    </source>
</evidence>
<comment type="similarity">
    <text evidence="2">In the C-terminal section; belongs to the transpeptidase family.</text>
</comment>
<feature type="domain" description="Penicillin-binding protein transpeptidase" evidence="14">
    <location>
        <begin position="475"/>
        <end position="583"/>
    </location>
</feature>
<dbReference type="InterPro" id="IPR001264">
    <property type="entry name" value="Glyco_trans_51"/>
</dbReference>
<comment type="catalytic activity">
    <reaction evidence="11">
        <text>[GlcNAc-(1-&gt;4)-Mur2Ac(oyl-L-Ala-gamma-D-Glu-L-Lys-D-Ala-D-Ala)](n)-di-trans,octa-cis-undecaprenyl diphosphate + beta-D-GlcNAc-(1-&gt;4)-Mur2Ac(oyl-L-Ala-gamma-D-Glu-L-Lys-D-Ala-D-Ala)-di-trans,octa-cis-undecaprenyl diphosphate = [GlcNAc-(1-&gt;4)-Mur2Ac(oyl-L-Ala-gamma-D-Glu-L-Lys-D-Ala-D-Ala)](n+1)-di-trans,octa-cis-undecaprenyl diphosphate + di-trans,octa-cis-undecaprenyl diphosphate + H(+)</text>
        <dbReference type="Rhea" id="RHEA:23708"/>
        <dbReference type="Rhea" id="RHEA-COMP:9602"/>
        <dbReference type="Rhea" id="RHEA-COMP:9603"/>
        <dbReference type="ChEBI" id="CHEBI:15378"/>
        <dbReference type="ChEBI" id="CHEBI:58405"/>
        <dbReference type="ChEBI" id="CHEBI:60033"/>
        <dbReference type="ChEBI" id="CHEBI:78435"/>
        <dbReference type="EC" id="2.4.99.28"/>
    </reaction>
</comment>
<keyword evidence="4" id="KW-0121">Carboxypeptidase</keyword>
<evidence type="ECO:0000256" key="9">
    <source>
        <dbReference type="ARBA" id="ARBA00023268"/>
    </source>
</evidence>
<comment type="caution">
    <text evidence="16">The sequence shown here is derived from an EMBL/GenBank/DDBJ whole genome shotgun (WGS) entry which is preliminary data.</text>
</comment>
<proteinExistence type="inferred from homology"/>
<evidence type="ECO:0000256" key="8">
    <source>
        <dbReference type="ARBA" id="ARBA00022801"/>
    </source>
</evidence>
<gene>
    <name evidence="16" type="ORF">FHS89_003238</name>
</gene>
<dbReference type="InterPro" id="IPR001460">
    <property type="entry name" value="PCN-bd_Tpept"/>
</dbReference>
<evidence type="ECO:0000313" key="17">
    <source>
        <dbReference type="Proteomes" id="UP000553766"/>
    </source>
</evidence>
<dbReference type="SUPFAM" id="SSF56601">
    <property type="entry name" value="beta-lactamase/transpeptidase-like"/>
    <property type="match status" value="1"/>
</dbReference>
<evidence type="ECO:0000256" key="2">
    <source>
        <dbReference type="ARBA" id="ARBA00007090"/>
    </source>
</evidence>
<evidence type="ECO:0000259" key="14">
    <source>
        <dbReference type="Pfam" id="PF00905"/>
    </source>
</evidence>
<dbReference type="GO" id="GO:0009252">
    <property type="term" value="P:peptidoglycan biosynthetic process"/>
    <property type="evidence" value="ECO:0007669"/>
    <property type="project" value="UniProtKB-UniPathway"/>
</dbReference>
<dbReference type="InterPro" id="IPR050396">
    <property type="entry name" value="Glycosyltr_51/Transpeptidase"/>
</dbReference>
<comment type="pathway">
    <text evidence="1">Cell wall biogenesis; peptidoglycan biosynthesis.</text>
</comment>
<name>A0A840WR29_9RHOB</name>
<protein>
    <recommendedName>
        <fullName evidence="10">peptidoglycan glycosyltransferase</fullName>
        <ecNumber evidence="10">2.4.99.28</ecNumber>
    </recommendedName>
</protein>
<evidence type="ECO:0000256" key="6">
    <source>
        <dbReference type="ARBA" id="ARBA00022676"/>
    </source>
</evidence>
<dbReference type="UniPathway" id="UPA00219"/>
<evidence type="ECO:0000256" key="13">
    <source>
        <dbReference type="SAM" id="Phobius"/>
    </source>
</evidence>
<keyword evidence="13" id="KW-1133">Transmembrane helix</keyword>
<dbReference type="InterPro" id="IPR036950">
    <property type="entry name" value="PBP_transglycosylase"/>
</dbReference>
<evidence type="ECO:0000259" key="15">
    <source>
        <dbReference type="Pfam" id="PF00912"/>
    </source>
</evidence>
<dbReference type="Pfam" id="PF00905">
    <property type="entry name" value="Transpeptidase"/>
    <property type="match status" value="2"/>
</dbReference>
<dbReference type="AlphaFoldDB" id="A0A840WR29"/>
<dbReference type="Proteomes" id="UP000553766">
    <property type="component" value="Unassembled WGS sequence"/>
</dbReference>
<feature type="domain" description="Glycosyl transferase family 51" evidence="15">
    <location>
        <begin position="88"/>
        <end position="254"/>
    </location>
</feature>
<evidence type="ECO:0000256" key="4">
    <source>
        <dbReference type="ARBA" id="ARBA00022645"/>
    </source>
</evidence>
<evidence type="ECO:0000256" key="7">
    <source>
        <dbReference type="ARBA" id="ARBA00022679"/>
    </source>
</evidence>
<evidence type="ECO:0000313" key="16">
    <source>
        <dbReference type="EMBL" id="MBB5517191.1"/>
    </source>
</evidence>
<dbReference type="GO" id="GO:0004180">
    <property type="term" value="F:carboxypeptidase activity"/>
    <property type="evidence" value="ECO:0007669"/>
    <property type="project" value="UniProtKB-KW"/>
</dbReference>
<dbReference type="InterPro" id="IPR023346">
    <property type="entry name" value="Lysozyme-like_dom_sf"/>
</dbReference>
<sequence length="673" mass="72732">MAAPPKGTGRKPGLLTRMVTWVVRTIWRIVWWVGTRTALLIGGLIAISTLYVHSQLPPVEELLDGRDRGSVTLMDRHGEVFAWRGEQGGVLYATDMSPHLLNAVVAVEDKRFYAHFGISPRGIASAIRINLREGRGPLSGHGGSTITQQVAKLVFLSDQPTRMRKVLEVPYAFAMELKYSKDEILSIYLNRAFLGAGSNGFDAAARRYFGKSAREVSPAESAMLAGLLTAPSRFAPTRNLDRAQNRGALVLGLMHDQGYLTDAQYADARANPAELSRAAAARAGGAYADWIMETGPAFLTRATRDDIAVETTFDPVIQRAAEAALAEVFDELVREGSEAQAAIVVMSRDGAVRAMVGGRDTGRFAGQFNRATQARRQPGSAFKPFVYAAALEAGMNPTDVFMDAPLTITTPGSGPWSPQNYTRDYIGPVEMHEAFARSTNTVAVRVSEDVGRNAVREVARDLGWLLPLADGPALALGVSETTLLTLTGAYAAFLNEGVFVSPFGLTEVRLRGDDAAILSASGRDGVQALRPDTARKVTWMMTQTMDAPYGTGRRARLTDRPTAGKTGTTQEAKDAWFVGFTGQYVAGVWMGYDDNTPLRGVTGGGLPAEIWRRTMTKVHDGLPVEPLPVWQGGVRVDTGGPRPREIPYPGPSTTPRSDDSGVITNLFRSIFGQ</sequence>
<evidence type="ECO:0000256" key="3">
    <source>
        <dbReference type="ARBA" id="ARBA00007739"/>
    </source>
</evidence>
<organism evidence="16 17">
    <name type="scientific">Rubricella aquisinus</name>
    <dbReference type="NCBI Taxonomy" id="2028108"/>
    <lineage>
        <taxon>Bacteria</taxon>
        <taxon>Pseudomonadati</taxon>
        <taxon>Pseudomonadota</taxon>
        <taxon>Alphaproteobacteria</taxon>
        <taxon>Rhodobacterales</taxon>
        <taxon>Paracoccaceae</taxon>
        <taxon>Rubricella</taxon>
    </lineage>
</organism>
<dbReference type="SUPFAM" id="SSF53955">
    <property type="entry name" value="Lysozyme-like"/>
    <property type="match status" value="1"/>
</dbReference>
<keyword evidence="13" id="KW-0472">Membrane</keyword>
<comment type="similarity">
    <text evidence="3">In the N-terminal section; belongs to the glycosyltransferase 51 family.</text>
</comment>
<keyword evidence="17" id="KW-1185">Reference proteome</keyword>
<accession>A0A840WR29</accession>
<dbReference type="EMBL" id="JACIJS010000016">
    <property type="protein sequence ID" value="MBB5517191.1"/>
    <property type="molecule type" value="Genomic_DNA"/>
</dbReference>
<evidence type="ECO:0000256" key="5">
    <source>
        <dbReference type="ARBA" id="ARBA00022670"/>
    </source>
</evidence>
<dbReference type="NCBIfam" id="TIGR02074">
    <property type="entry name" value="PBP_1a_fam"/>
    <property type="match status" value="1"/>
</dbReference>
<dbReference type="PANTHER" id="PTHR32282:SF33">
    <property type="entry name" value="PEPTIDOGLYCAN GLYCOSYLTRANSFERASE"/>
    <property type="match status" value="1"/>
</dbReference>
<keyword evidence="13" id="KW-0812">Transmembrane</keyword>
<keyword evidence="7 16" id="KW-0808">Transferase</keyword>
<keyword evidence="9" id="KW-0511">Multifunctional enzyme</keyword>
<dbReference type="GO" id="GO:0008658">
    <property type="term" value="F:penicillin binding"/>
    <property type="evidence" value="ECO:0007669"/>
    <property type="project" value="InterPro"/>
</dbReference>
<dbReference type="RefSeq" id="WP_184013143.1">
    <property type="nucleotide sequence ID" value="NZ_JACIJS010000016.1"/>
</dbReference>
<dbReference type="GO" id="GO:0006508">
    <property type="term" value="P:proteolysis"/>
    <property type="evidence" value="ECO:0007669"/>
    <property type="project" value="UniProtKB-KW"/>
</dbReference>
<keyword evidence="6 16" id="KW-0328">Glycosyltransferase</keyword>
<dbReference type="InterPro" id="IPR012338">
    <property type="entry name" value="Beta-lactam/transpept-like"/>
</dbReference>
<dbReference type="GO" id="GO:0030288">
    <property type="term" value="C:outer membrane-bounded periplasmic space"/>
    <property type="evidence" value="ECO:0007669"/>
    <property type="project" value="TreeGrafter"/>
</dbReference>